<evidence type="ECO:0000256" key="1">
    <source>
        <dbReference type="ARBA" id="ARBA00004496"/>
    </source>
</evidence>
<evidence type="ECO:0000313" key="5">
    <source>
        <dbReference type="EMBL" id="RFU51353.1"/>
    </source>
</evidence>
<reference evidence="4" key="4">
    <citation type="journal article" date="2019" name="Int. J. Syst. Evol. Microbiol.">
        <title>Streptococcus chenjunshii sp. nov. isolated from feces of Tibetan antelopes.</title>
        <authorList>
            <person name="Tian Z."/>
            <person name="Lu S."/>
            <person name="Jin D."/>
            <person name="Yang J."/>
            <person name="Pu J."/>
            <person name="Lai X.H."/>
            <person name="Bai X.N."/>
            <person name="Wu X.M."/>
            <person name="Li J."/>
            <person name="Wang S."/>
            <person name="Xu J."/>
        </authorList>
    </citation>
    <scope>NUCLEOTIDE SEQUENCE</scope>
    <source>
        <strain evidence="4">Z15</strain>
    </source>
</reference>
<dbReference type="EMBL" id="CP031733">
    <property type="protein sequence ID" value="AXQ77842.1"/>
    <property type="molecule type" value="Genomic_DNA"/>
</dbReference>
<reference evidence="7" key="3">
    <citation type="submission" date="2018-08" db="EMBL/GenBank/DDBJ databases">
        <title>Streptococcus chenjunshii sp. nov., isolated from stools sample of the Tibetan antelope in the Qinghai-Tibet plateau, China.</title>
        <authorList>
            <person name="Tian Z."/>
        </authorList>
    </citation>
    <scope>NUCLEOTIDE SEQUENCE [LARGE SCALE GENOMIC DNA]</scope>
    <source>
        <strain evidence="7">Z15</strain>
    </source>
</reference>
<accession>A0A346N9Z7</accession>
<evidence type="ECO:0000313" key="7">
    <source>
        <dbReference type="Proteomes" id="UP000246115"/>
    </source>
</evidence>
<protein>
    <submittedName>
        <fullName evidence="6">Fructose-6-phosphate aldolase</fullName>
    </submittedName>
</protein>
<dbReference type="KEGG" id="schj:DDV21_001530"/>
<dbReference type="OrthoDB" id="9807051at2"/>
<dbReference type="GO" id="GO:0005737">
    <property type="term" value="C:cytoplasm"/>
    <property type="evidence" value="ECO:0007669"/>
    <property type="project" value="UniProtKB-SubCell"/>
</dbReference>
<evidence type="ECO:0000256" key="2">
    <source>
        <dbReference type="ARBA" id="ARBA00022490"/>
    </source>
</evidence>
<dbReference type="PROSITE" id="PS00958">
    <property type="entry name" value="TRANSALDOLASE_2"/>
    <property type="match status" value="1"/>
</dbReference>
<keyword evidence="9" id="KW-1185">Reference proteome</keyword>
<keyword evidence="2" id="KW-0963">Cytoplasm</keyword>
<dbReference type="PANTHER" id="PTHR10683:SF28">
    <property type="entry name" value="TRANSALDOLASE C"/>
    <property type="match status" value="1"/>
</dbReference>
<dbReference type="Proteomes" id="UP000264056">
    <property type="component" value="Unassembled WGS sequence"/>
</dbReference>
<dbReference type="InterPro" id="IPR001585">
    <property type="entry name" value="TAL/FSA"/>
</dbReference>
<dbReference type="CDD" id="cd00956">
    <property type="entry name" value="Transaldolase_FSA"/>
    <property type="match status" value="1"/>
</dbReference>
<comment type="subcellular location">
    <subcellularLocation>
        <location evidence="1">Cytoplasm</location>
    </subcellularLocation>
</comment>
<dbReference type="Proteomes" id="UP000262901">
    <property type="component" value="Unassembled WGS sequence"/>
</dbReference>
<dbReference type="Gene3D" id="3.20.20.70">
    <property type="entry name" value="Aldolase class I"/>
    <property type="match status" value="1"/>
</dbReference>
<dbReference type="FunFam" id="3.20.20.70:FF:000018">
    <property type="entry name" value="Probable transaldolase"/>
    <property type="match status" value="1"/>
</dbReference>
<reference evidence="6 8" key="2">
    <citation type="submission" date="2018-08" db="EMBL/GenBank/DDBJ databases">
        <title>Draft genome of Streptococcus sp. nov. Z1.</title>
        <authorList>
            <person name="Tian Z."/>
        </authorList>
    </citation>
    <scope>NUCLEOTIDE SEQUENCE [LARGE SCALE GENOMIC DNA]</scope>
    <source>
        <strain evidence="6">Z1</strain>
        <strain evidence="8">Z1(2018)</strain>
    </source>
</reference>
<proteinExistence type="predicted"/>
<dbReference type="EMBL" id="QVQZ01000003">
    <property type="protein sequence ID" value="RFU53773.1"/>
    <property type="molecule type" value="Genomic_DNA"/>
</dbReference>
<accession>A0A372KND1</accession>
<dbReference type="Pfam" id="PF00923">
    <property type="entry name" value="TAL_FSA"/>
    <property type="match status" value="1"/>
</dbReference>
<evidence type="ECO:0000256" key="3">
    <source>
        <dbReference type="ARBA" id="ARBA00023270"/>
    </source>
</evidence>
<evidence type="ECO:0000313" key="6">
    <source>
        <dbReference type="EMBL" id="RFU53773.1"/>
    </source>
</evidence>
<dbReference type="NCBIfam" id="NF009299">
    <property type="entry name" value="PRK12656.1"/>
    <property type="match status" value="1"/>
</dbReference>
<dbReference type="PANTHER" id="PTHR10683">
    <property type="entry name" value="TRANSALDOLASE"/>
    <property type="match status" value="1"/>
</dbReference>
<dbReference type="InterPro" id="IPR018225">
    <property type="entry name" value="Transaldolase_AS"/>
</dbReference>
<dbReference type="Proteomes" id="UP000246115">
    <property type="component" value="Chromosome"/>
</dbReference>
<dbReference type="InterPro" id="IPR013785">
    <property type="entry name" value="Aldolase_TIM"/>
</dbReference>
<gene>
    <name evidence="4" type="ORF">DDV21_001530</name>
    <name evidence="5" type="ORF">DDV22_04185</name>
    <name evidence="6" type="ORF">DDV23_02565</name>
</gene>
<dbReference type="AlphaFoldDB" id="A0A372KND1"/>
<dbReference type="SUPFAM" id="SSF51569">
    <property type="entry name" value="Aldolase"/>
    <property type="match status" value="1"/>
</dbReference>
<evidence type="ECO:0000313" key="8">
    <source>
        <dbReference type="Proteomes" id="UP000262901"/>
    </source>
</evidence>
<name>A0A372KND1_9STRE</name>
<sequence>MKLMLDTANLEAVRWGQDFLPLAGVTTNPSIIKKEGQMDFFAHLRQIRQIIGYDRTLHVQVVALEAEDMLAEARAILNHVDKEVYIKVPVTVEGLKVIKLLHAEGIYTTATAIYSKMQAYLAIAAGADYIAPYYNRMENLNIDAASAIADIAEEIKRTGAAAQILGASYKNIEQINRTVEAGGQAVTVAPDLVKQSLQLPAVTQAVQDFREDWFASFGPNQAITDL</sequence>
<keyword evidence="3" id="KW-0704">Schiff base</keyword>
<dbReference type="InterPro" id="IPR033919">
    <property type="entry name" value="TSA/FSA_arc/bac"/>
</dbReference>
<evidence type="ECO:0000313" key="4">
    <source>
        <dbReference type="EMBL" id="AXQ77842.1"/>
    </source>
</evidence>
<dbReference type="RefSeq" id="WP_116877545.1">
    <property type="nucleotide sequence ID" value="NZ_CP031733.1"/>
</dbReference>
<dbReference type="PROSITE" id="PS01054">
    <property type="entry name" value="TRANSALDOLASE_1"/>
    <property type="match status" value="1"/>
</dbReference>
<dbReference type="GO" id="GO:0005975">
    <property type="term" value="P:carbohydrate metabolic process"/>
    <property type="evidence" value="ECO:0007669"/>
    <property type="project" value="InterPro"/>
</dbReference>
<reference evidence="5 9" key="1">
    <citation type="submission" date="2018-08" db="EMBL/GenBank/DDBJ databases">
        <title>Draft genome of Streptococcus sp .nov. Z2.</title>
        <authorList>
            <person name="Tian Z."/>
        </authorList>
    </citation>
    <scope>NUCLEOTIDE SEQUENCE [LARGE SCALE GENOMIC DNA]</scope>
    <source>
        <strain evidence="5 9">Z2</strain>
    </source>
</reference>
<evidence type="ECO:0000313" key="9">
    <source>
        <dbReference type="Proteomes" id="UP000264056"/>
    </source>
</evidence>
<organism evidence="6 8">
    <name type="scientific">Streptococcus chenjunshii</name>
    <dbReference type="NCBI Taxonomy" id="2173853"/>
    <lineage>
        <taxon>Bacteria</taxon>
        <taxon>Bacillati</taxon>
        <taxon>Bacillota</taxon>
        <taxon>Bacilli</taxon>
        <taxon>Lactobacillales</taxon>
        <taxon>Streptococcaceae</taxon>
        <taxon>Streptococcus</taxon>
    </lineage>
</organism>
<dbReference type="GO" id="GO:0016832">
    <property type="term" value="F:aldehyde-lyase activity"/>
    <property type="evidence" value="ECO:0007669"/>
    <property type="project" value="InterPro"/>
</dbReference>
<dbReference type="EMBL" id="QVQY01000007">
    <property type="protein sequence ID" value="RFU51353.1"/>
    <property type="molecule type" value="Genomic_DNA"/>
</dbReference>